<dbReference type="Pfam" id="PF00459">
    <property type="entry name" value="Inositol_P"/>
    <property type="match status" value="1"/>
</dbReference>
<dbReference type="SUPFAM" id="SSF56655">
    <property type="entry name" value="Carbohydrate phosphatase"/>
    <property type="match status" value="1"/>
</dbReference>
<protein>
    <recommendedName>
        <fullName evidence="8">Inositol-1-monophosphatase</fullName>
        <ecNumber evidence="8">3.1.3.25</ecNumber>
    </recommendedName>
</protein>
<evidence type="ECO:0000256" key="6">
    <source>
        <dbReference type="ARBA" id="ARBA00022842"/>
    </source>
</evidence>
<dbReference type="InterPro" id="IPR022337">
    <property type="entry name" value="Inositol_monophosphatase_SuhB"/>
</dbReference>
<dbReference type="EMBL" id="PYAV01000006">
    <property type="protein sequence ID" value="PSL45906.1"/>
    <property type="molecule type" value="Genomic_DNA"/>
</dbReference>
<dbReference type="Proteomes" id="UP000242310">
    <property type="component" value="Unassembled WGS sequence"/>
</dbReference>
<comment type="cofactor">
    <cofactor evidence="2 7 8">
        <name>Mg(2+)</name>
        <dbReference type="ChEBI" id="CHEBI:18420"/>
    </cofactor>
</comment>
<proteinExistence type="inferred from homology"/>
<evidence type="ECO:0000256" key="2">
    <source>
        <dbReference type="ARBA" id="ARBA00001946"/>
    </source>
</evidence>
<dbReference type="EC" id="3.1.3.25" evidence="8"/>
<dbReference type="GO" id="GO:0046872">
    <property type="term" value="F:metal ion binding"/>
    <property type="evidence" value="ECO:0007669"/>
    <property type="project" value="UniProtKB-KW"/>
</dbReference>
<feature type="binding site" evidence="7">
    <location>
        <position position="89"/>
    </location>
    <ligand>
        <name>Mg(2+)</name>
        <dbReference type="ChEBI" id="CHEBI:18420"/>
        <label>1</label>
        <note>catalytic</note>
    </ligand>
</feature>
<dbReference type="GO" id="GO:0008934">
    <property type="term" value="F:inositol monophosphate 1-phosphatase activity"/>
    <property type="evidence" value="ECO:0007669"/>
    <property type="project" value="InterPro"/>
</dbReference>
<dbReference type="CDD" id="cd01639">
    <property type="entry name" value="IMPase"/>
    <property type="match status" value="1"/>
</dbReference>
<dbReference type="Gene3D" id="3.30.540.10">
    <property type="entry name" value="Fructose-1,6-Bisphosphatase, subunit A, domain 1"/>
    <property type="match status" value="1"/>
</dbReference>
<dbReference type="Gene3D" id="3.40.190.80">
    <property type="match status" value="1"/>
</dbReference>
<dbReference type="RefSeq" id="WP_106588575.1">
    <property type="nucleotide sequence ID" value="NZ_PYAV01000006.1"/>
</dbReference>
<comment type="similarity">
    <text evidence="3 8">Belongs to the inositol monophosphatase superfamily.</text>
</comment>
<dbReference type="OrthoDB" id="9772456at2"/>
<comment type="catalytic activity">
    <reaction evidence="1 8">
        <text>a myo-inositol phosphate + H2O = myo-inositol + phosphate</text>
        <dbReference type="Rhea" id="RHEA:24056"/>
        <dbReference type="ChEBI" id="CHEBI:15377"/>
        <dbReference type="ChEBI" id="CHEBI:17268"/>
        <dbReference type="ChEBI" id="CHEBI:43474"/>
        <dbReference type="ChEBI" id="CHEBI:84139"/>
        <dbReference type="EC" id="3.1.3.25"/>
    </reaction>
</comment>
<evidence type="ECO:0000256" key="7">
    <source>
        <dbReference type="PIRSR" id="PIRSR600760-2"/>
    </source>
</evidence>
<comment type="caution">
    <text evidence="9">The sequence shown here is derived from an EMBL/GenBank/DDBJ whole genome shotgun (WGS) entry which is preliminary data.</text>
</comment>
<keyword evidence="10" id="KW-1185">Reference proteome</keyword>
<evidence type="ECO:0000256" key="4">
    <source>
        <dbReference type="ARBA" id="ARBA00022723"/>
    </source>
</evidence>
<name>A0A2P8HI49_9BACI</name>
<dbReference type="PRINTS" id="PR01959">
    <property type="entry name" value="SBIMPHPHTASE"/>
</dbReference>
<dbReference type="FunFam" id="3.30.540.10:FF:000003">
    <property type="entry name" value="Inositol-1-monophosphatase"/>
    <property type="match status" value="1"/>
</dbReference>
<reference evidence="9 10" key="1">
    <citation type="submission" date="2018-03" db="EMBL/GenBank/DDBJ databases">
        <title>Genomic Encyclopedia of Type Strains, Phase III (KMG-III): the genomes of soil and plant-associated and newly described type strains.</title>
        <authorList>
            <person name="Whitman W."/>
        </authorList>
    </citation>
    <scope>NUCLEOTIDE SEQUENCE [LARGE SCALE GENOMIC DNA]</scope>
    <source>
        <strain evidence="9 10">CGMCC 1.07653</strain>
    </source>
</reference>
<dbReference type="PRINTS" id="PR00377">
    <property type="entry name" value="IMPHPHTASES"/>
</dbReference>
<evidence type="ECO:0000256" key="1">
    <source>
        <dbReference type="ARBA" id="ARBA00001033"/>
    </source>
</evidence>
<dbReference type="PANTHER" id="PTHR20854:SF4">
    <property type="entry name" value="INOSITOL-1-MONOPHOSPHATASE-RELATED"/>
    <property type="match status" value="1"/>
</dbReference>
<dbReference type="PROSITE" id="PS00629">
    <property type="entry name" value="IMP_1"/>
    <property type="match status" value="1"/>
</dbReference>
<feature type="binding site" evidence="7">
    <location>
        <position position="214"/>
    </location>
    <ligand>
        <name>Mg(2+)</name>
        <dbReference type="ChEBI" id="CHEBI:18420"/>
        <label>1</label>
        <note>catalytic</note>
    </ligand>
</feature>
<evidence type="ECO:0000256" key="5">
    <source>
        <dbReference type="ARBA" id="ARBA00022801"/>
    </source>
</evidence>
<accession>A0A2P8HI49</accession>
<sequence>MQEEWQVMLNEVKAWAREAGEEQMRRFEKPMEVEHKTAAIDLVTEVDTWTENFLKEKIRKTYASHAIVTEESDRVEGSAGYEWVIDPIDGTVNYARGLPMFCISVALRHEGETVAGFVYAPRLGEMFEAVKSGGAYLNGEQIQVSGRTTLQEAVVGTGFPYDKGTHPDNNINYVAELLPNVGGLRRMGSAALDLSMVAAGRLDAYWELKLKDWDVAAGLLIVEEAGGKVKRQDEAQGIFVQVGTPGIFDELESRIQR</sequence>
<keyword evidence="4 7" id="KW-0479">Metal-binding</keyword>
<feature type="binding site" evidence="7">
    <location>
        <position position="70"/>
    </location>
    <ligand>
        <name>Mg(2+)</name>
        <dbReference type="ChEBI" id="CHEBI:18420"/>
        <label>1</label>
        <note>catalytic</note>
    </ligand>
</feature>
<dbReference type="PANTHER" id="PTHR20854">
    <property type="entry name" value="INOSITOL MONOPHOSPHATASE"/>
    <property type="match status" value="1"/>
</dbReference>
<dbReference type="InterPro" id="IPR000760">
    <property type="entry name" value="Inositol_monophosphatase-like"/>
</dbReference>
<dbReference type="AlphaFoldDB" id="A0A2P8HI49"/>
<keyword evidence="5 8" id="KW-0378">Hydrolase</keyword>
<dbReference type="InterPro" id="IPR020550">
    <property type="entry name" value="Inositol_monophosphatase_CS"/>
</dbReference>
<gene>
    <name evidence="9" type="ORF">B0H94_106161</name>
</gene>
<dbReference type="GO" id="GO:0046854">
    <property type="term" value="P:phosphatidylinositol phosphate biosynthetic process"/>
    <property type="evidence" value="ECO:0007669"/>
    <property type="project" value="InterPro"/>
</dbReference>
<organism evidence="9 10">
    <name type="scientific">Salsuginibacillus halophilus</name>
    <dbReference type="NCBI Taxonomy" id="517424"/>
    <lineage>
        <taxon>Bacteria</taxon>
        <taxon>Bacillati</taxon>
        <taxon>Bacillota</taxon>
        <taxon>Bacilli</taxon>
        <taxon>Bacillales</taxon>
        <taxon>Bacillaceae</taxon>
        <taxon>Salsuginibacillus</taxon>
    </lineage>
</organism>
<evidence type="ECO:0000256" key="8">
    <source>
        <dbReference type="RuleBase" id="RU364068"/>
    </source>
</evidence>
<dbReference type="PROSITE" id="PS00630">
    <property type="entry name" value="IMP_2"/>
    <property type="match status" value="1"/>
</dbReference>
<feature type="binding site" evidence="7">
    <location>
        <position position="88"/>
    </location>
    <ligand>
        <name>Mg(2+)</name>
        <dbReference type="ChEBI" id="CHEBI:18420"/>
        <label>1</label>
        <note>catalytic</note>
    </ligand>
</feature>
<evidence type="ECO:0000313" key="9">
    <source>
        <dbReference type="EMBL" id="PSL45906.1"/>
    </source>
</evidence>
<dbReference type="InterPro" id="IPR020583">
    <property type="entry name" value="Inositol_monoP_metal-BS"/>
</dbReference>
<evidence type="ECO:0000256" key="3">
    <source>
        <dbReference type="ARBA" id="ARBA00009759"/>
    </source>
</evidence>
<keyword evidence="6 7" id="KW-0460">Magnesium</keyword>
<dbReference type="InterPro" id="IPR033942">
    <property type="entry name" value="IMPase"/>
</dbReference>
<dbReference type="GO" id="GO:0007165">
    <property type="term" value="P:signal transduction"/>
    <property type="evidence" value="ECO:0007669"/>
    <property type="project" value="TreeGrafter"/>
</dbReference>
<feature type="binding site" evidence="7">
    <location>
        <position position="86"/>
    </location>
    <ligand>
        <name>Mg(2+)</name>
        <dbReference type="ChEBI" id="CHEBI:18420"/>
        <label>1</label>
        <note>catalytic</note>
    </ligand>
</feature>
<dbReference type="GO" id="GO:0006020">
    <property type="term" value="P:inositol metabolic process"/>
    <property type="evidence" value="ECO:0007669"/>
    <property type="project" value="TreeGrafter"/>
</dbReference>
<evidence type="ECO:0000313" key="10">
    <source>
        <dbReference type="Proteomes" id="UP000242310"/>
    </source>
</evidence>